<keyword evidence="4" id="KW-0045">Antibiotic biosynthesis</keyword>
<evidence type="ECO:0000259" key="7">
    <source>
        <dbReference type="Pfam" id="PF21036"/>
    </source>
</evidence>
<keyword evidence="3 8" id="KW-0808">Transferase</keyword>
<reference evidence="8 9" key="1">
    <citation type="submission" date="2019-10" db="EMBL/GenBank/DDBJ databases">
        <title>Streptomyces sp. strain GY16 isolated from leaves of Broussonetia papyrifera.</title>
        <authorList>
            <person name="Mo P."/>
        </authorList>
    </citation>
    <scope>NUCLEOTIDE SEQUENCE [LARGE SCALE GENOMIC DNA]</scope>
    <source>
        <strain evidence="8 9">GY16</strain>
    </source>
</reference>
<dbReference type="PANTHER" id="PTHR48050">
    <property type="entry name" value="STEROL 3-BETA-GLUCOSYLTRANSFERASE"/>
    <property type="match status" value="1"/>
</dbReference>
<dbReference type="GO" id="GO:0008194">
    <property type="term" value="F:UDP-glycosyltransferase activity"/>
    <property type="evidence" value="ECO:0007669"/>
    <property type="project" value="InterPro"/>
</dbReference>
<evidence type="ECO:0000256" key="4">
    <source>
        <dbReference type="ARBA" id="ARBA00023194"/>
    </source>
</evidence>
<name>A0A5P8K8P4_9ACTN</name>
<evidence type="ECO:0000256" key="3">
    <source>
        <dbReference type="ARBA" id="ARBA00022679"/>
    </source>
</evidence>
<evidence type="ECO:0000313" key="9">
    <source>
        <dbReference type="Proteomes" id="UP000327294"/>
    </source>
</evidence>
<keyword evidence="9" id="KW-1185">Reference proteome</keyword>
<dbReference type="GO" id="GO:0017000">
    <property type="term" value="P:antibiotic biosynthetic process"/>
    <property type="evidence" value="ECO:0007669"/>
    <property type="project" value="UniProtKB-KW"/>
</dbReference>
<dbReference type="AlphaFoldDB" id="A0A5P8K8P4"/>
<gene>
    <name evidence="8" type="ORF">F9278_28320</name>
</gene>
<dbReference type="RefSeq" id="WP_152170839.1">
    <property type="nucleotide sequence ID" value="NZ_CP045096.1"/>
</dbReference>
<sequence>MRVLFTTTPEKSLFQQMVPLAWALRTAGHEVRIASQPSATEMITQAGLTAIPVGNERAIWRLAQLDPERTEEQRKGLPAPYDAAEQDPTETSWESMRAGYEEAVARWHKIDNFPMIADLVAFARSWRPDLIIWEPLTYAGGIAAKATGAAHARLLWSIDVLGLTRSRFLRLKAQQPADQQADPLADWLSGYARKFGSEYSEDLATGHFTIDQFPASLRMAGDMHYESMRYVPYGGPAVVPTWLWTQPRRPRVALTLGIAATNRFAGYIADVGDILESLADLDIEIVATIAESQQHKLTRVPANTRVVSYVPLQPLLSTCSAVINHAGPGTFLTTTLNPIPQVAVPWDFDEPELARRAAAQGSVITIPADLATGAAVRESLLRILNEPQFKRNATGLRDQFLALPTPNEFVPRLEELTAKYRTATV</sequence>
<dbReference type="PANTHER" id="PTHR48050:SF13">
    <property type="entry name" value="STEROL 3-BETA-GLUCOSYLTRANSFERASE UGT80A2"/>
    <property type="match status" value="1"/>
</dbReference>
<feature type="domain" description="Erythromycin biosynthesis protein CIII-like C-terminal" evidence="6">
    <location>
        <begin position="274"/>
        <end position="416"/>
    </location>
</feature>
<dbReference type="Proteomes" id="UP000327294">
    <property type="component" value="Chromosome"/>
</dbReference>
<dbReference type="CDD" id="cd03784">
    <property type="entry name" value="GT1_Gtf-like"/>
    <property type="match status" value="1"/>
</dbReference>
<protein>
    <submittedName>
        <fullName evidence="8">Activator-dependent family glycosyltransferase</fullName>
    </submittedName>
</protein>
<comment type="similarity">
    <text evidence="1">Belongs to the glycosyltransferase 28 family.</text>
</comment>
<feature type="region of interest" description="Disordered" evidence="5">
    <location>
        <begin position="69"/>
        <end position="90"/>
    </location>
</feature>
<feature type="domain" description="Erythromycin biosynthesis protein CIII-like N-terminal" evidence="7">
    <location>
        <begin position="22"/>
        <end position="257"/>
    </location>
</feature>
<dbReference type="Pfam" id="PF06722">
    <property type="entry name" value="EryCIII-like_C"/>
    <property type="match status" value="1"/>
</dbReference>
<keyword evidence="2" id="KW-0328">Glycosyltransferase</keyword>
<evidence type="ECO:0000256" key="2">
    <source>
        <dbReference type="ARBA" id="ARBA00022676"/>
    </source>
</evidence>
<evidence type="ECO:0000259" key="6">
    <source>
        <dbReference type="Pfam" id="PF06722"/>
    </source>
</evidence>
<dbReference type="EMBL" id="CP045096">
    <property type="protein sequence ID" value="QFQ99414.1"/>
    <property type="molecule type" value="Genomic_DNA"/>
</dbReference>
<dbReference type="KEGG" id="sphv:F9278_28320"/>
<evidence type="ECO:0000313" key="8">
    <source>
        <dbReference type="EMBL" id="QFQ99414.1"/>
    </source>
</evidence>
<dbReference type="InterPro" id="IPR048284">
    <property type="entry name" value="EryCIII-like_N"/>
</dbReference>
<accession>A0A5P8K8P4</accession>
<dbReference type="InterPro" id="IPR050426">
    <property type="entry name" value="Glycosyltransferase_28"/>
</dbReference>
<dbReference type="NCBIfam" id="TIGR04516">
    <property type="entry name" value="glycosyl_450act"/>
    <property type="match status" value="1"/>
</dbReference>
<dbReference type="Pfam" id="PF21036">
    <property type="entry name" value="EryCIII-like_N"/>
    <property type="match status" value="1"/>
</dbReference>
<dbReference type="SUPFAM" id="SSF53756">
    <property type="entry name" value="UDP-Glycosyltransferase/glycogen phosphorylase"/>
    <property type="match status" value="1"/>
</dbReference>
<dbReference type="GO" id="GO:0016758">
    <property type="term" value="F:hexosyltransferase activity"/>
    <property type="evidence" value="ECO:0007669"/>
    <property type="project" value="UniProtKB-ARBA"/>
</dbReference>
<dbReference type="InterPro" id="IPR002213">
    <property type="entry name" value="UDP_glucos_trans"/>
</dbReference>
<evidence type="ECO:0000256" key="1">
    <source>
        <dbReference type="ARBA" id="ARBA00006962"/>
    </source>
</evidence>
<proteinExistence type="inferred from homology"/>
<organism evidence="8 9">
    <name type="scientific">Streptomyces phaeolivaceus</name>
    <dbReference type="NCBI Taxonomy" id="2653200"/>
    <lineage>
        <taxon>Bacteria</taxon>
        <taxon>Bacillati</taxon>
        <taxon>Actinomycetota</taxon>
        <taxon>Actinomycetes</taxon>
        <taxon>Kitasatosporales</taxon>
        <taxon>Streptomycetaceae</taxon>
        <taxon>Streptomyces</taxon>
    </lineage>
</organism>
<dbReference type="Gene3D" id="3.40.50.2000">
    <property type="entry name" value="Glycogen Phosphorylase B"/>
    <property type="match status" value="2"/>
</dbReference>
<dbReference type="InterPro" id="IPR030953">
    <property type="entry name" value="Glycosyl_450act"/>
</dbReference>
<evidence type="ECO:0000256" key="5">
    <source>
        <dbReference type="SAM" id="MobiDB-lite"/>
    </source>
</evidence>
<dbReference type="InterPro" id="IPR010610">
    <property type="entry name" value="EryCIII-like_C"/>
</dbReference>